<sequence length="747" mass="85234">MDLYGECIHSAFKRLDRLTNQRSRLINNLAFLKRCRDNKVVPKGLRISTQYHTKYARKILMKAELALLREQIAWTRRQLCRVDERILSLNEELWMTLNEEHYATTKRMISASSTKTFNKACSTQTAKFTKLTSFGRTHRRQEDLASHPLQRTVINMSARRLTPVEENVLALGLNFAVVPRVLPKEEFVQRLEPKLYHMTNNEASNIRVQITEVLRRATLPASNLTKNKKDALKNLRADKSIHILKADKGNATVILDRLEHDNKILALLNTSTYKELKRDPTANIERKICSKLSGFKKAVNGPIPCSKITLECRDCSYTKVNTVEVSNITYVDLKLYKWFPSLSNHCWVSFMGFAEAYNDIFEECISKYTVVFTGHRVEDSTNDDHEESTGKETIGILPGDLSAKAIAYCFWQKEVEEELASLGLRDKWVFGKEEGLLSGTLEMAMGMIDKIRSEQLYTHVCSTHCRSKVYAVFSVYALISVYAFMPSICPLSPKREKHCVKAGQLGYPTELKEFYKHCGVANVDINSDTLYDNIDACLDNFAEASYDINNDDVNASSFQGNSDFLSSNPGFAEDQSQIKETVCNKDTVGLKAYHSWSRGIFFTVSAGGHIEYWQPLYRSESPTQAFLVTILWLYRKVKDLKEHHSDEEIKEAMSSICLAYDNMCHMDNLCVSKSDLPLAEPFNEAWKLIAKVIDRLHLRNHVDAKCKELYDADKIVPPGFNTMACEQTFVWASRFKKGISTAAINMN</sequence>
<dbReference type="Proteomes" id="UP001152795">
    <property type="component" value="Unassembled WGS sequence"/>
</dbReference>
<name>A0A7D9DI38_PARCT</name>
<evidence type="ECO:0000313" key="2">
    <source>
        <dbReference type="Proteomes" id="UP001152795"/>
    </source>
</evidence>
<reference evidence="1" key="1">
    <citation type="submission" date="2020-04" db="EMBL/GenBank/DDBJ databases">
        <authorList>
            <person name="Alioto T."/>
            <person name="Alioto T."/>
            <person name="Gomez Garrido J."/>
        </authorList>
    </citation>
    <scope>NUCLEOTIDE SEQUENCE</scope>
    <source>
        <strain evidence="1">A484AB</strain>
    </source>
</reference>
<organism evidence="1 2">
    <name type="scientific">Paramuricea clavata</name>
    <name type="common">Red gorgonian</name>
    <name type="synonym">Violescent sea-whip</name>
    <dbReference type="NCBI Taxonomy" id="317549"/>
    <lineage>
        <taxon>Eukaryota</taxon>
        <taxon>Metazoa</taxon>
        <taxon>Cnidaria</taxon>
        <taxon>Anthozoa</taxon>
        <taxon>Octocorallia</taxon>
        <taxon>Malacalcyonacea</taxon>
        <taxon>Plexauridae</taxon>
        <taxon>Paramuricea</taxon>
    </lineage>
</organism>
<keyword evidence="2" id="KW-1185">Reference proteome</keyword>
<accession>A0A7D9DI38</accession>
<comment type="caution">
    <text evidence="1">The sequence shown here is derived from an EMBL/GenBank/DDBJ whole genome shotgun (WGS) entry which is preliminary data.</text>
</comment>
<gene>
    <name evidence="1" type="ORF">PACLA_8A042505</name>
</gene>
<dbReference type="OrthoDB" id="6782675at2759"/>
<protein>
    <submittedName>
        <fullName evidence="1">Uncharacterized protein</fullName>
    </submittedName>
</protein>
<dbReference type="AlphaFoldDB" id="A0A7D9DI38"/>
<proteinExistence type="predicted"/>
<dbReference type="EMBL" id="CACRXK020000838">
    <property type="protein sequence ID" value="CAB3985189.1"/>
    <property type="molecule type" value="Genomic_DNA"/>
</dbReference>
<evidence type="ECO:0000313" key="1">
    <source>
        <dbReference type="EMBL" id="CAB3985189.1"/>
    </source>
</evidence>